<feature type="compositionally biased region" description="Low complexity" evidence="1">
    <location>
        <begin position="198"/>
        <end position="237"/>
    </location>
</feature>
<dbReference type="AlphaFoldDB" id="A0A8G1RV79"/>
<proteinExistence type="predicted"/>
<dbReference type="OrthoDB" id="4507265at2759"/>
<evidence type="ECO:0000313" key="2">
    <source>
        <dbReference type="EMBL" id="RAK77376.1"/>
    </source>
</evidence>
<evidence type="ECO:0000256" key="1">
    <source>
        <dbReference type="SAM" id="MobiDB-lite"/>
    </source>
</evidence>
<accession>A0A8G1RV79</accession>
<feature type="compositionally biased region" description="Low complexity" evidence="1">
    <location>
        <begin position="1"/>
        <end position="17"/>
    </location>
</feature>
<feature type="compositionally biased region" description="Low complexity" evidence="1">
    <location>
        <begin position="247"/>
        <end position="303"/>
    </location>
</feature>
<feature type="region of interest" description="Disordered" evidence="1">
    <location>
        <begin position="1"/>
        <end position="25"/>
    </location>
</feature>
<gene>
    <name evidence="2" type="ORF">BO72DRAFT_458638</name>
</gene>
<dbReference type="VEuPathDB" id="FungiDB:BO72DRAFT_458638"/>
<protein>
    <submittedName>
        <fullName evidence="2">Uncharacterized protein</fullName>
    </submittedName>
</protein>
<name>A0A8G1RV79_9EURO</name>
<evidence type="ECO:0000313" key="3">
    <source>
        <dbReference type="Proteomes" id="UP000249789"/>
    </source>
</evidence>
<dbReference type="Proteomes" id="UP000249789">
    <property type="component" value="Unassembled WGS sequence"/>
</dbReference>
<dbReference type="EMBL" id="KZ824642">
    <property type="protein sequence ID" value="RAK77376.1"/>
    <property type="molecule type" value="Genomic_DNA"/>
</dbReference>
<organism evidence="2 3">
    <name type="scientific">Aspergillus fijiensis CBS 313.89</name>
    <dbReference type="NCBI Taxonomy" id="1448319"/>
    <lineage>
        <taxon>Eukaryota</taxon>
        <taxon>Fungi</taxon>
        <taxon>Dikarya</taxon>
        <taxon>Ascomycota</taxon>
        <taxon>Pezizomycotina</taxon>
        <taxon>Eurotiomycetes</taxon>
        <taxon>Eurotiomycetidae</taxon>
        <taxon>Eurotiales</taxon>
        <taxon>Aspergillaceae</taxon>
        <taxon>Aspergillus</taxon>
    </lineage>
</organism>
<keyword evidence="3" id="KW-1185">Reference proteome</keyword>
<sequence length="311" mass="36620">MSQSQSQSKAQAQAESQVPNQPRPFLPRVTDIGSLPYGGLPGRCVYGPDDPPAHFDARLTNHFVRPHPEASLSWDGHHLLQLLEQKDVETMRVMDGYRPLVLEPEQYLARFWCHTDDAYYYFVCTKMQGLEYCSRFVRWVNVKSTLHPAVEATTGPGLQQRNQALDDRIIGVRDQLRRKDQYAELVVLEQQHGERASQQMQEELDQQPQRQQVQQQQPQEKQPKKQLSQKQQQQQMQGFHRFRLVRQEQPQQQQPQPQPQPQQMQQGQLMQESFQFALAQQEQQWDQQQWEQALERSSQQQQQQKEEQGER</sequence>
<reference evidence="2 3" key="1">
    <citation type="submission" date="2018-02" db="EMBL/GenBank/DDBJ databases">
        <title>The genomes of Aspergillus section Nigri reveals drivers in fungal speciation.</title>
        <authorList>
            <consortium name="DOE Joint Genome Institute"/>
            <person name="Vesth T.C."/>
            <person name="Nybo J."/>
            <person name="Theobald S."/>
            <person name="Brandl J."/>
            <person name="Frisvad J.C."/>
            <person name="Nielsen K.F."/>
            <person name="Lyhne E.K."/>
            <person name="Kogle M.E."/>
            <person name="Kuo A."/>
            <person name="Riley R."/>
            <person name="Clum A."/>
            <person name="Nolan M."/>
            <person name="Lipzen A."/>
            <person name="Salamov A."/>
            <person name="Henrissat B."/>
            <person name="Wiebenga A."/>
            <person name="De vries R.P."/>
            <person name="Grigoriev I.V."/>
            <person name="Mortensen U.H."/>
            <person name="Andersen M.R."/>
            <person name="Baker S.E."/>
        </authorList>
    </citation>
    <scope>NUCLEOTIDE SEQUENCE [LARGE SCALE GENOMIC DNA]</scope>
    <source>
        <strain evidence="2 3">CBS 313.89</strain>
    </source>
</reference>
<dbReference type="GeneID" id="63863716"/>
<dbReference type="RefSeq" id="XP_040801386.1">
    <property type="nucleotide sequence ID" value="XM_040946383.1"/>
</dbReference>
<feature type="region of interest" description="Disordered" evidence="1">
    <location>
        <begin position="194"/>
        <end position="311"/>
    </location>
</feature>